<reference evidence="2 3" key="1">
    <citation type="journal article" date="2018" name="Front. Plant Sci.">
        <title>Red Clover (Trifolium pratense) and Zigzag Clover (T. medium) - A Picture of Genomic Similarities and Differences.</title>
        <authorList>
            <person name="Dluhosova J."/>
            <person name="Istvanek J."/>
            <person name="Nedelnik J."/>
            <person name="Repkova J."/>
        </authorList>
    </citation>
    <scope>NUCLEOTIDE SEQUENCE [LARGE SCALE GENOMIC DNA]</scope>
    <source>
        <strain evidence="3">cv. 10/8</strain>
        <tissue evidence="2">Leaf</tissue>
    </source>
</reference>
<evidence type="ECO:0000256" key="1">
    <source>
        <dbReference type="SAM" id="Phobius"/>
    </source>
</evidence>
<keyword evidence="1" id="KW-0812">Transmembrane</keyword>
<dbReference type="Proteomes" id="UP000265520">
    <property type="component" value="Unassembled WGS sequence"/>
</dbReference>
<evidence type="ECO:0000313" key="2">
    <source>
        <dbReference type="EMBL" id="MCH99000.1"/>
    </source>
</evidence>
<dbReference type="AlphaFoldDB" id="A0A392NGQ6"/>
<organism evidence="2 3">
    <name type="scientific">Trifolium medium</name>
    <dbReference type="NCBI Taxonomy" id="97028"/>
    <lineage>
        <taxon>Eukaryota</taxon>
        <taxon>Viridiplantae</taxon>
        <taxon>Streptophyta</taxon>
        <taxon>Embryophyta</taxon>
        <taxon>Tracheophyta</taxon>
        <taxon>Spermatophyta</taxon>
        <taxon>Magnoliopsida</taxon>
        <taxon>eudicotyledons</taxon>
        <taxon>Gunneridae</taxon>
        <taxon>Pentapetalae</taxon>
        <taxon>rosids</taxon>
        <taxon>fabids</taxon>
        <taxon>Fabales</taxon>
        <taxon>Fabaceae</taxon>
        <taxon>Papilionoideae</taxon>
        <taxon>50 kb inversion clade</taxon>
        <taxon>NPAAA clade</taxon>
        <taxon>Hologalegina</taxon>
        <taxon>IRL clade</taxon>
        <taxon>Trifolieae</taxon>
        <taxon>Trifolium</taxon>
    </lineage>
</organism>
<proteinExistence type="predicted"/>
<keyword evidence="3" id="KW-1185">Reference proteome</keyword>
<sequence>DIPQRVTNPLVVHVGDILMIVIAIGIGEKLISLTGVALADHVIEVQPPIIVCYLQYMWVLLVGAGGAWLEEVSAVVFDLLLVPRQRR</sequence>
<dbReference type="EMBL" id="LXQA010039086">
    <property type="protein sequence ID" value="MCH99000.1"/>
    <property type="molecule type" value="Genomic_DNA"/>
</dbReference>
<keyword evidence="1" id="KW-0472">Membrane</keyword>
<evidence type="ECO:0000313" key="3">
    <source>
        <dbReference type="Proteomes" id="UP000265520"/>
    </source>
</evidence>
<accession>A0A392NGQ6</accession>
<name>A0A392NGQ6_9FABA</name>
<protein>
    <submittedName>
        <fullName evidence="2">Uncharacterized protein</fullName>
    </submittedName>
</protein>
<feature type="transmembrane region" description="Helical" evidence="1">
    <location>
        <begin position="50"/>
        <end position="69"/>
    </location>
</feature>
<comment type="caution">
    <text evidence="2">The sequence shown here is derived from an EMBL/GenBank/DDBJ whole genome shotgun (WGS) entry which is preliminary data.</text>
</comment>
<feature type="non-terminal residue" evidence="2">
    <location>
        <position position="1"/>
    </location>
</feature>
<keyword evidence="1" id="KW-1133">Transmembrane helix</keyword>
<feature type="transmembrane region" description="Helical" evidence="1">
    <location>
        <begin position="17"/>
        <end position="38"/>
    </location>
</feature>